<accession>A0A377J612</accession>
<dbReference type="Proteomes" id="UP000254841">
    <property type="component" value="Unassembled WGS sequence"/>
</dbReference>
<gene>
    <name evidence="2" type="ORF">NCTC12410_01731</name>
</gene>
<sequence length="57" mass="6758">MFDKKAQRLSRKRKDFSKETSANAERYPLFSKETSLRSFSKETSLRSFSKETSLRSF</sequence>
<evidence type="ECO:0000256" key="1">
    <source>
        <dbReference type="SAM" id="MobiDB-lite"/>
    </source>
</evidence>
<reference evidence="2 3" key="1">
    <citation type="submission" date="2018-06" db="EMBL/GenBank/DDBJ databases">
        <authorList>
            <consortium name="Pathogen Informatics"/>
            <person name="Doyle S."/>
        </authorList>
    </citation>
    <scope>NUCLEOTIDE SEQUENCE [LARGE SCALE GENOMIC DNA]</scope>
    <source>
        <strain evidence="2 3">NCTC12410</strain>
    </source>
</reference>
<feature type="region of interest" description="Disordered" evidence="1">
    <location>
        <begin position="1"/>
        <end position="21"/>
    </location>
</feature>
<protein>
    <submittedName>
        <fullName evidence="2">Uncharacterized protein</fullName>
    </submittedName>
</protein>
<evidence type="ECO:0000313" key="3">
    <source>
        <dbReference type="Proteomes" id="UP000254841"/>
    </source>
</evidence>
<dbReference type="AlphaFoldDB" id="A0A377J612"/>
<proteinExistence type="predicted"/>
<organism evidence="2 3">
    <name type="scientific">Helicobacter canis</name>
    <dbReference type="NCBI Taxonomy" id="29419"/>
    <lineage>
        <taxon>Bacteria</taxon>
        <taxon>Pseudomonadati</taxon>
        <taxon>Campylobacterota</taxon>
        <taxon>Epsilonproteobacteria</taxon>
        <taxon>Campylobacterales</taxon>
        <taxon>Helicobacteraceae</taxon>
        <taxon>Helicobacter</taxon>
    </lineage>
</organism>
<name>A0A377J612_9HELI</name>
<evidence type="ECO:0000313" key="2">
    <source>
        <dbReference type="EMBL" id="STO97890.1"/>
    </source>
</evidence>
<dbReference type="EMBL" id="UGHV01000001">
    <property type="protein sequence ID" value="STO97890.1"/>
    <property type="molecule type" value="Genomic_DNA"/>
</dbReference>